<dbReference type="AlphaFoldDB" id="A0A6I6GBK0"/>
<gene>
    <name evidence="1" type="ORF">GLV81_04995</name>
</gene>
<evidence type="ECO:0000313" key="2">
    <source>
        <dbReference type="Proteomes" id="UP000426027"/>
    </source>
</evidence>
<sequence>MDKHFITLTISATMSAGLLLMPGCKKDKTSSGNTPPPVVNYNVPPSTWQEHWFDHKQLVSRVYYDTSLVVYYDADVKKDIAWPFSFVKDVWLYSRKVYGAEFGTDKRLYAVFHTGKYSGGHPGYYYSDNHDNRNVIDCGSNSSNAWESGAGNDLDLVTHEIGHIVESAANNTKGSPAFAIWKDSKWMEIYIYDVYRGLGRTADAERWYNLMMNTTDNFPRTNTQWFKNWFYPIYNQYGGSAVLNKFFKMVALHFPKDGSQKFTRDMNWGEFVHFWSGAAGADLKAMASNAFGWSNEWEQQLTKAKTDFPSVKY</sequence>
<dbReference type="KEGG" id="fls:GLV81_04995"/>
<evidence type="ECO:0000313" key="1">
    <source>
        <dbReference type="EMBL" id="QGW27540.1"/>
    </source>
</evidence>
<dbReference type="RefSeq" id="WP_157477398.1">
    <property type="nucleotide sequence ID" value="NZ_CP046566.1"/>
</dbReference>
<dbReference type="Proteomes" id="UP000426027">
    <property type="component" value="Chromosome"/>
</dbReference>
<name>A0A6I6GBK0_9BACT</name>
<dbReference type="EMBL" id="CP046566">
    <property type="protein sequence ID" value="QGW27540.1"/>
    <property type="molecule type" value="Genomic_DNA"/>
</dbReference>
<reference evidence="1 2" key="1">
    <citation type="submission" date="2019-11" db="EMBL/GenBank/DDBJ databases">
        <authorList>
            <person name="Im W.T."/>
        </authorList>
    </citation>
    <scope>NUCLEOTIDE SEQUENCE [LARGE SCALE GENOMIC DNA]</scope>
    <source>
        <strain evidence="1 2">SB-02</strain>
    </source>
</reference>
<proteinExistence type="predicted"/>
<accession>A0A6I6GBK0</accession>
<keyword evidence="2" id="KW-1185">Reference proteome</keyword>
<organism evidence="1 2">
    <name type="scientific">Phnomibacter ginsenosidimutans</name>
    <dbReference type="NCBI Taxonomy" id="2676868"/>
    <lineage>
        <taxon>Bacteria</taxon>
        <taxon>Pseudomonadati</taxon>
        <taxon>Bacteroidota</taxon>
        <taxon>Chitinophagia</taxon>
        <taxon>Chitinophagales</taxon>
        <taxon>Chitinophagaceae</taxon>
        <taxon>Phnomibacter</taxon>
    </lineage>
</organism>
<protein>
    <submittedName>
        <fullName evidence="1">Uncharacterized protein</fullName>
    </submittedName>
</protein>